<reference evidence="1 2" key="1">
    <citation type="submission" date="2023-12" db="EMBL/GenBank/DDBJ databases">
        <title>Jeotgalibacillus haloalkaliphilus sp. nov., a novel salt-tolerant bacteria, isolated from the estuary of the Fenhe River into the Yellow River.</title>
        <authorList>
            <person name="Li Y."/>
        </authorList>
    </citation>
    <scope>NUCLEOTIDE SEQUENCE [LARGE SCALE GENOMIC DNA]</scope>
    <source>
        <strain evidence="1 2">HH7-29</strain>
    </source>
</reference>
<protein>
    <recommendedName>
        <fullName evidence="3">DUF2187 domain-containing protein</fullName>
    </recommendedName>
</protein>
<comment type="caution">
    <text evidence="1">The sequence shown here is derived from an EMBL/GenBank/DDBJ whole genome shotgun (WGS) entry which is preliminary data.</text>
</comment>
<dbReference type="Proteomes" id="UP001292084">
    <property type="component" value="Unassembled WGS sequence"/>
</dbReference>
<proteinExistence type="predicted"/>
<accession>A0ABU5KHX7</accession>
<evidence type="ECO:0000313" key="1">
    <source>
        <dbReference type="EMBL" id="MDZ5710823.1"/>
    </source>
</evidence>
<name>A0ABU5KHX7_9BACL</name>
<sequence length="100" mass="11399">MENQQKGMTSNDRHEEGLIQFIAAHAGAKMLALTSSFPYFFIGRIIQVVDDYVVLAVETTNVAELENREWHIHIHDIEVFYVERDGWPLIPQLKETGGDG</sequence>
<evidence type="ECO:0000313" key="2">
    <source>
        <dbReference type="Proteomes" id="UP001292084"/>
    </source>
</evidence>
<gene>
    <name evidence="1" type="ORF">UFB30_01260</name>
</gene>
<dbReference type="EMBL" id="JAXQNN010000001">
    <property type="protein sequence ID" value="MDZ5710823.1"/>
    <property type="molecule type" value="Genomic_DNA"/>
</dbReference>
<organism evidence="1 2">
    <name type="scientific">Jeotgalibacillus haloalkalitolerans</name>
    <dbReference type="NCBI Taxonomy" id="3104292"/>
    <lineage>
        <taxon>Bacteria</taxon>
        <taxon>Bacillati</taxon>
        <taxon>Bacillota</taxon>
        <taxon>Bacilli</taxon>
        <taxon>Bacillales</taxon>
        <taxon>Caryophanaceae</taxon>
        <taxon>Jeotgalibacillus</taxon>
    </lineage>
</organism>
<evidence type="ECO:0008006" key="3">
    <source>
        <dbReference type="Google" id="ProtNLM"/>
    </source>
</evidence>
<dbReference type="RefSeq" id="WP_322419854.1">
    <property type="nucleotide sequence ID" value="NZ_JAXQNN010000001.1"/>
</dbReference>
<keyword evidence="2" id="KW-1185">Reference proteome</keyword>